<dbReference type="OrthoDB" id="28230at10239"/>
<keyword evidence="5" id="KW-1160">Virus entry into host cell</keyword>
<dbReference type="Gene3D" id="6.10.140.1630">
    <property type="match status" value="1"/>
</dbReference>
<dbReference type="KEGG" id="vg:26523025"/>
<evidence type="ECO:0000256" key="2">
    <source>
        <dbReference type="ARBA" id="ARBA00022581"/>
    </source>
</evidence>
<keyword evidence="7" id="KW-1185">Reference proteome</keyword>
<comment type="subcellular location">
    <subcellularLocation>
        <location evidence="1">Virion</location>
    </subcellularLocation>
</comment>
<evidence type="ECO:0000256" key="4">
    <source>
        <dbReference type="ARBA" id="ARBA00022844"/>
    </source>
</evidence>
<dbReference type="EMBL" id="KT934943">
    <property type="protein sequence ID" value="ALM02462.1"/>
    <property type="molecule type" value="Genomic_DNA"/>
</dbReference>
<organism evidence="6 7">
    <name type="scientific">Klebsiella phage vB_KpnM_KB57</name>
    <dbReference type="NCBI Taxonomy" id="1719140"/>
    <lineage>
        <taxon>Viruses</taxon>
        <taxon>Duplodnaviria</taxon>
        <taxon>Heunggongvirae</taxon>
        <taxon>Uroviricota</taxon>
        <taxon>Caudoviricetes</taxon>
        <taxon>Vequintavirinae</taxon>
        <taxon>Mydovirus</taxon>
        <taxon>Mydovirus KB57</taxon>
    </lineage>
</organism>
<dbReference type="InterPro" id="IPR022741">
    <property type="entry name" value="Phage_B103_Gp8"/>
</dbReference>
<dbReference type="GO" id="GO:0019062">
    <property type="term" value="P:virion attachment to host cell"/>
    <property type="evidence" value="ECO:0007669"/>
    <property type="project" value="UniProtKB-KW"/>
</dbReference>
<dbReference type="GeneID" id="26523025"/>
<sequence>MATSGVAGLVYGTKLIDIATGGVISFADVIAAAGSGGSVAWADITGKPTTFAPVAATTSVVGGVKMAATQANTVATDVAGLVTDFNALLSKLKAAGIMA</sequence>
<evidence type="ECO:0000313" key="6">
    <source>
        <dbReference type="EMBL" id="ALM02462.1"/>
    </source>
</evidence>
<keyword evidence="4" id="KW-0946">Virion</keyword>
<evidence type="ECO:0008006" key="8">
    <source>
        <dbReference type="Google" id="ProtNLM"/>
    </source>
</evidence>
<keyword evidence="3" id="KW-1161">Viral attachment to host cell</keyword>
<dbReference type="RefSeq" id="YP_009187682.1">
    <property type="nucleotide sequence ID" value="NC_028659.1"/>
</dbReference>
<evidence type="ECO:0000256" key="1">
    <source>
        <dbReference type="ARBA" id="ARBA00004328"/>
    </source>
</evidence>
<reference evidence="6 7" key="1">
    <citation type="submission" date="2015-10" db="EMBL/GenBank/DDBJ databases">
        <title>Complete genome sequence of Klebsiella pneumoniae bacteriophage vB_KpnM_KB57.</title>
        <authorList>
            <person name="Volozhantsev N.V."/>
            <person name="Popova A.V."/>
            <person name="Krasilnikova V.M."/>
            <person name="Bogun A.G."/>
        </authorList>
    </citation>
    <scope>NUCLEOTIDE SEQUENCE [LARGE SCALE GENOMIC DNA]</scope>
</reference>
<accession>A0A0S1S1I7</accession>
<evidence type="ECO:0000256" key="3">
    <source>
        <dbReference type="ARBA" id="ARBA00022804"/>
    </source>
</evidence>
<dbReference type="Pfam" id="PF11133">
    <property type="entry name" value="Phage_head_fibr"/>
    <property type="match status" value="1"/>
</dbReference>
<dbReference type="GO" id="GO:0046718">
    <property type="term" value="P:symbiont entry into host cell"/>
    <property type="evidence" value="ECO:0007669"/>
    <property type="project" value="UniProtKB-KW"/>
</dbReference>
<name>A0A0S1S1I7_9CAUD</name>
<dbReference type="Proteomes" id="UP000203990">
    <property type="component" value="Segment"/>
</dbReference>
<gene>
    <name evidence="6" type="ORF">KB57_069</name>
</gene>
<dbReference type="GO" id="GO:0044423">
    <property type="term" value="C:virion component"/>
    <property type="evidence" value="ECO:0007669"/>
    <property type="project" value="UniProtKB-KW"/>
</dbReference>
<evidence type="ECO:0000256" key="5">
    <source>
        <dbReference type="ARBA" id="ARBA00023296"/>
    </source>
</evidence>
<keyword evidence="2" id="KW-0945">Host-virus interaction</keyword>
<protein>
    <recommendedName>
        <fullName evidence="8">Head fiber protein</fullName>
    </recommendedName>
</protein>
<proteinExistence type="predicted"/>
<evidence type="ECO:0000313" key="7">
    <source>
        <dbReference type="Proteomes" id="UP000203990"/>
    </source>
</evidence>